<dbReference type="Proteomes" id="UP000244446">
    <property type="component" value="Unassembled WGS sequence"/>
</dbReference>
<dbReference type="InterPro" id="IPR012318">
    <property type="entry name" value="HTH_CRP"/>
</dbReference>
<accession>A0A2T7G253</accession>
<dbReference type="OrthoDB" id="3525895at2"/>
<evidence type="ECO:0000313" key="6">
    <source>
        <dbReference type="Proteomes" id="UP000244446"/>
    </source>
</evidence>
<dbReference type="Pfam" id="PF13545">
    <property type="entry name" value="HTH_Crp_2"/>
    <property type="match status" value="1"/>
</dbReference>
<dbReference type="SUPFAM" id="SSF51206">
    <property type="entry name" value="cAMP-binding domain-like"/>
    <property type="match status" value="1"/>
</dbReference>
<dbReference type="InterPro" id="IPR036390">
    <property type="entry name" value="WH_DNA-bd_sf"/>
</dbReference>
<dbReference type="InterPro" id="IPR018490">
    <property type="entry name" value="cNMP-bd_dom_sf"/>
</dbReference>
<dbReference type="Gene3D" id="2.60.120.10">
    <property type="entry name" value="Jelly Rolls"/>
    <property type="match status" value="1"/>
</dbReference>
<comment type="caution">
    <text evidence="5">The sequence shown here is derived from an EMBL/GenBank/DDBJ whole genome shotgun (WGS) entry which is preliminary data.</text>
</comment>
<dbReference type="PROSITE" id="PS51063">
    <property type="entry name" value="HTH_CRP_2"/>
    <property type="match status" value="1"/>
</dbReference>
<evidence type="ECO:0000313" key="5">
    <source>
        <dbReference type="EMBL" id="PVA08486.1"/>
    </source>
</evidence>
<protein>
    <recommendedName>
        <fullName evidence="4">HTH crp-type domain-containing protein</fullName>
    </recommendedName>
</protein>
<keyword evidence="1" id="KW-0805">Transcription regulation</keyword>
<reference evidence="5 6" key="1">
    <citation type="submission" date="2018-04" db="EMBL/GenBank/DDBJ databases">
        <title>Pelagivirga bohaiensis gen. nov., sp. nov., a bacterium isolated from the Bohai Sea.</title>
        <authorList>
            <person name="Ji X."/>
        </authorList>
    </citation>
    <scope>NUCLEOTIDE SEQUENCE [LARGE SCALE GENOMIC DNA]</scope>
    <source>
        <strain evidence="5 6">BH-SD19</strain>
    </source>
</reference>
<dbReference type="RefSeq" id="WP_108693719.1">
    <property type="nucleotide sequence ID" value="NZ_QCYH01000035.1"/>
</dbReference>
<dbReference type="GO" id="GO:0006355">
    <property type="term" value="P:regulation of DNA-templated transcription"/>
    <property type="evidence" value="ECO:0007669"/>
    <property type="project" value="InterPro"/>
</dbReference>
<dbReference type="SUPFAM" id="SSF46785">
    <property type="entry name" value="Winged helix' DNA-binding domain"/>
    <property type="match status" value="1"/>
</dbReference>
<dbReference type="EMBL" id="QCYH01000035">
    <property type="protein sequence ID" value="PVA08486.1"/>
    <property type="molecule type" value="Genomic_DNA"/>
</dbReference>
<dbReference type="InterPro" id="IPR000595">
    <property type="entry name" value="cNMP-bd_dom"/>
</dbReference>
<keyword evidence="2" id="KW-0238">DNA-binding</keyword>
<keyword evidence="6" id="KW-1185">Reference proteome</keyword>
<evidence type="ECO:0000259" key="4">
    <source>
        <dbReference type="PROSITE" id="PS51063"/>
    </source>
</evidence>
<proteinExistence type="predicted"/>
<dbReference type="Pfam" id="PF00027">
    <property type="entry name" value="cNMP_binding"/>
    <property type="match status" value="1"/>
</dbReference>
<organism evidence="5 6">
    <name type="scientific">Pelagivirga sediminicola</name>
    <dbReference type="NCBI Taxonomy" id="2170575"/>
    <lineage>
        <taxon>Bacteria</taxon>
        <taxon>Pseudomonadati</taxon>
        <taxon>Pseudomonadota</taxon>
        <taxon>Alphaproteobacteria</taxon>
        <taxon>Rhodobacterales</taxon>
        <taxon>Paracoccaceae</taxon>
        <taxon>Pelagivirga</taxon>
    </lineage>
</organism>
<gene>
    <name evidence="5" type="ORF">DC366_18965</name>
</gene>
<sequence>MFRLPDIIRRDRTEPLVAEICAVLRKWNIEPIPFRSQVDIQHEGDRPRSMYLIRSGWIYSYAVLADGQRQILFLHQPGDIAGLADFGAERVSCSMRSLGECVVLPIPFTAIATFSSTAPDIITYLLQKSAQMQSILMRTLTAVGRMEARHRVIWLILMLHERISGSVTTASAVIEIPFNQSEIGDLIGLTNVSVSKMLCQLSDEGFIERKGSKVLLRRVADMQAMINYEPMGFSEGSYLNLKEDYRERDAVKRI</sequence>
<feature type="domain" description="HTH crp-type" evidence="4">
    <location>
        <begin position="146"/>
        <end position="220"/>
    </location>
</feature>
<evidence type="ECO:0000256" key="2">
    <source>
        <dbReference type="ARBA" id="ARBA00023125"/>
    </source>
</evidence>
<evidence type="ECO:0000256" key="3">
    <source>
        <dbReference type="ARBA" id="ARBA00023163"/>
    </source>
</evidence>
<dbReference type="AlphaFoldDB" id="A0A2T7G253"/>
<dbReference type="InterPro" id="IPR014710">
    <property type="entry name" value="RmlC-like_jellyroll"/>
</dbReference>
<dbReference type="GO" id="GO:0003677">
    <property type="term" value="F:DNA binding"/>
    <property type="evidence" value="ECO:0007669"/>
    <property type="project" value="UniProtKB-KW"/>
</dbReference>
<dbReference type="CDD" id="cd00038">
    <property type="entry name" value="CAP_ED"/>
    <property type="match status" value="1"/>
</dbReference>
<keyword evidence="3" id="KW-0804">Transcription</keyword>
<dbReference type="SMART" id="SM00419">
    <property type="entry name" value="HTH_CRP"/>
    <property type="match status" value="1"/>
</dbReference>
<evidence type="ECO:0000256" key="1">
    <source>
        <dbReference type="ARBA" id="ARBA00023015"/>
    </source>
</evidence>
<name>A0A2T7G253_9RHOB</name>
<dbReference type="SMART" id="SM00100">
    <property type="entry name" value="cNMP"/>
    <property type="match status" value="1"/>
</dbReference>